<dbReference type="PANTHER" id="PTHR12815:SF47">
    <property type="entry name" value="TRANSLOCATION AND ASSEMBLY MODULE SUBUNIT TAMA"/>
    <property type="match status" value="1"/>
</dbReference>
<keyword evidence="5" id="KW-0998">Cell outer membrane</keyword>
<dbReference type="RefSeq" id="WP_091854699.1">
    <property type="nucleotide sequence ID" value="NZ_FNIW01000021.1"/>
</dbReference>
<evidence type="ECO:0000256" key="4">
    <source>
        <dbReference type="ARBA" id="ARBA00023136"/>
    </source>
</evidence>
<protein>
    <submittedName>
        <fullName evidence="7">Surface antigen</fullName>
    </submittedName>
</protein>
<evidence type="ECO:0000256" key="2">
    <source>
        <dbReference type="ARBA" id="ARBA00022692"/>
    </source>
</evidence>
<feature type="domain" description="Bacterial surface antigen (D15)" evidence="6">
    <location>
        <begin position="539"/>
        <end position="740"/>
    </location>
</feature>
<comment type="subcellular location">
    <subcellularLocation>
        <location evidence="1">Membrane</location>
    </subcellularLocation>
</comment>
<keyword evidence="2" id="KW-0812">Transmembrane</keyword>
<dbReference type="Pfam" id="PF01103">
    <property type="entry name" value="Omp85"/>
    <property type="match status" value="1"/>
</dbReference>
<evidence type="ECO:0000313" key="8">
    <source>
        <dbReference type="Proteomes" id="UP000199134"/>
    </source>
</evidence>
<dbReference type="EMBL" id="FNIW01000021">
    <property type="protein sequence ID" value="SDO47002.1"/>
    <property type="molecule type" value="Genomic_DNA"/>
</dbReference>
<dbReference type="Proteomes" id="UP000199134">
    <property type="component" value="Unassembled WGS sequence"/>
</dbReference>
<sequence length="740" mass="85168">MRNVHFLTSFFLGAMVFFSSCSSTKYVPKDQYLLKSVKVKSESNYHDINTLALRNYVRQMPNSRWFSLYKLPLAVYSLSGRDSTKWINRTLKSMGEAPVVFDSLSSVQTCADLAQQLKNEGFLDAQVRLQVSTKGRKAKVEYLLQPGEPYFVDSIGYAIQDTTIARILSRQGASASLLYKGMKFDVSKLDAERKRISTLLSDSGYYRFHKDYITYQADSISHSRLINLTLHLAPYQLPNEEYVPHTRYWMRHINYGSGSPGDNQIHLRQHVLQECTHLHSGSPYSASGLQNTYNHFGRLQAVKYTNITFKQVPDADSLDCQILLQNNKPSTLSFQPEGTNTAGDLGAAASLTYQNRNLFRGSEVLSVQLRGAYEAIRGLEGYSNQNFVEYSAEAKLQFPRFISPFVNRRIRRLVNATSEVSLLYDMQDRPEFHRRLLSAAWRYKWSFPHRKDKFQVDVLDLNYVFMPWISETFHNEYLRNDNNRNAILRYNYEDLFITKIGFGYSITKGNTAFKSNIETSGNLLSLASRMWNAKKDELGHYQVFNIAFAQYVKCDLDLSHVLMIDKNNQLVFHAGLGVAYPYGNSTVMPFEKRYFSGGANSVRGWTVRSLGPGQYKEQDGRINFINQTGDMKLDLNAEYRTYLFWKFNGALFVDAGNIWTIRQYDEQPGGQFSFKDFPRQLAVSYGLGLRLNFDYFILRFDLGMKAVNPAYEAEDDEHYPVLHPNFKRDYAFHFAVGLPF</sequence>
<keyword evidence="4" id="KW-0472">Membrane</keyword>
<dbReference type="PROSITE" id="PS51257">
    <property type="entry name" value="PROKAR_LIPOPROTEIN"/>
    <property type="match status" value="1"/>
</dbReference>
<dbReference type="Gene3D" id="2.40.160.50">
    <property type="entry name" value="membrane protein fhac: a member of the omp85/tpsb transporter family"/>
    <property type="match status" value="1"/>
</dbReference>
<organism evidence="7 8">
    <name type="scientific">Prevotella communis</name>
    <dbReference type="NCBI Taxonomy" id="2913614"/>
    <lineage>
        <taxon>Bacteria</taxon>
        <taxon>Pseudomonadati</taxon>
        <taxon>Bacteroidota</taxon>
        <taxon>Bacteroidia</taxon>
        <taxon>Bacteroidales</taxon>
        <taxon>Prevotellaceae</taxon>
        <taxon>Prevotella</taxon>
    </lineage>
</organism>
<dbReference type="InterPro" id="IPR000184">
    <property type="entry name" value="Bac_surfAg_D15"/>
</dbReference>
<evidence type="ECO:0000256" key="3">
    <source>
        <dbReference type="ARBA" id="ARBA00022729"/>
    </source>
</evidence>
<gene>
    <name evidence="7" type="ORF">SAMN04487900_12157</name>
</gene>
<name>A0A1H0JU28_9BACT</name>
<evidence type="ECO:0000256" key="5">
    <source>
        <dbReference type="ARBA" id="ARBA00023237"/>
    </source>
</evidence>
<dbReference type="PANTHER" id="PTHR12815">
    <property type="entry name" value="SORTING AND ASSEMBLY MACHINERY SAMM50 PROTEIN FAMILY MEMBER"/>
    <property type="match status" value="1"/>
</dbReference>
<proteinExistence type="predicted"/>
<evidence type="ECO:0000313" key="7">
    <source>
        <dbReference type="EMBL" id="SDO47002.1"/>
    </source>
</evidence>
<dbReference type="GO" id="GO:0019867">
    <property type="term" value="C:outer membrane"/>
    <property type="evidence" value="ECO:0007669"/>
    <property type="project" value="InterPro"/>
</dbReference>
<dbReference type="OrthoDB" id="9814535at2"/>
<dbReference type="AlphaFoldDB" id="A0A1H0JU28"/>
<reference evidence="8" key="1">
    <citation type="submission" date="2016-10" db="EMBL/GenBank/DDBJ databases">
        <authorList>
            <person name="de Groot N.N."/>
        </authorList>
    </citation>
    <scope>NUCLEOTIDE SEQUENCE [LARGE SCALE GENOMIC DNA]</scope>
    <source>
        <strain evidence="8">BP1-145</strain>
    </source>
</reference>
<comment type="caution">
    <text evidence="7">The sequence shown here is derived from an EMBL/GenBank/DDBJ whole genome shotgun (WGS) entry which is preliminary data.</text>
</comment>
<accession>A0A1H0JU28</accession>
<evidence type="ECO:0000259" key="6">
    <source>
        <dbReference type="Pfam" id="PF01103"/>
    </source>
</evidence>
<keyword evidence="3" id="KW-0732">Signal</keyword>
<dbReference type="InterPro" id="IPR039910">
    <property type="entry name" value="D15-like"/>
</dbReference>
<evidence type="ECO:0000256" key="1">
    <source>
        <dbReference type="ARBA" id="ARBA00004370"/>
    </source>
</evidence>